<proteinExistence type="predicted"/>
<keyword evidence="3" id="KW-0132">Cell division</keyword>
<dbReference type="Pfam" id="PF08478">
    <property type="entry name" value="POTRA_1"/>
    <property type="match status" value="1"/>
</dbReference>
<feature type="transmembrane region" description="Helical" evidence="9">
    <location>
        <begin position="96"/>
        <end position="121"/>
    </location>
</feature>
<evidence type="ECO:0000256" key="7">
    <source>
        <dbReference type="ARBA" id="ARBA00023306"/>
    </source>
</evidence>
<organism evidence="11 12">
    <name type="scientific">Thermophilibacter immobilis</name>
    <dbReference type="NCBI Taxonomy" id="2779519"/>
    <lineage>
        <taxon>Bacteria</taxon>
        <taxon>Bacillati</taxon>
        <taxon>Actinomycetota</taxon>
        <taxon>Coriobacteriia</taxon>
        <taxon>Coriobacteriales</taxon>
        <taxon>Atopobiaceae</taxon>
        <taxon>Thermophilibacter</taxon>
    </lineage>
</organism>
<dbReference type="Proteomes" id="UP000593735">
    <property type="component" value="Chromosome"/>
</dbReference>
<dbReference type="Gene3D" id="3.10.20.310">
    <property type="entry name" value="membrane protein fhac"/>
    <property type="match status" value="1"/>
</dbReference>
<dbReference type="AlphaFoldDB" id="A0A7S7M786"/>
<keyword evidence="6 9" id="KW-0472">Membrane</keyword>
<dbReference type="KEGG" id="tio:INP52_06505"/>
<gene>
    <name evidence="11" type="ORF">INP52_06505</name>
</gene>
<feature type="compositionally biased region" description="Low complexity" evidence="8">
    <location>
        <begin position="19"/>
        <end position="31"/>
    </location>
</feature>
<reference evidence="11 12" key="1">
    <citation type="submission" date="2020-10" db="EMBL/GenBank/DDBJ databases">
        <title>Olsenella immobilis sp.nov., isolated from the mud in a fermentation cellar used for the production of Chinese strong-flavoured liquor.</title>
        <authorList>
            <person name="Lu L."/>
        </authorList>
    </citation>
    <scope>NUCLEOTIDE SEQUENCE [LARGE SCALE GENOMIC DNA]</scope>
    <source>
        <strain evidence="11 12">LZLJ-2</strain>
    </source>
</reference>
<comment type="subcellular location">
    <subcellularLocation>
        <location evidence="1">Membrane</location>
    </subcellularLocation>
</comment>
<dbReference type="EMBL" id="CP063767">
    <property type="protein sequence ID" value="QOY60066.1"/>
    <property type="molecule type" value="Genomic_DNA"/>
</dbReference>
<evidence type="ECO:0000256" key="1">
    <source>
        <dbReference type="ARBA" id="ARBA00004370"/>
    </source>
</evidence>
<keyword evidence="2" id="KW-1003">Cell membrane</keyword>
<feature type="domain" description="POTRA" evidence="10">
    <location>
        <begin position="127"/>
        <end position="195"/>
    </location>
</feature>
<dbReference type="GO" id="GO:0005886">
    <property type="term" value="C:plasma membrane"/>
    <property type="evidence" value="ECO:0007669"/>
    <property type="project" value="TreeGrafter"/>
</dbReference>
<dbReference type="RefSeq" id="WP_194370138.1">
    <property type="nucleotide sequence ID" value="NZ_CP063767.1"/>
</dbReference>
<keyword evidence="5 9" id="KW-1133">Transmembrane helix</keyword>
<keyword evidence="4 9" id="KW-0812">Transmembrane</keyword>
<evidence type="ECO:0000259" key="10">
    <source>
        <dbReference type="PROSITE" id="PS51779"/>
    </source>
</evidence>
<dbReference type="InterPro" id="IPR050487">
    <property type="entry name" value="FtsQ_DivIB"/>
</dbReference>
<protein>
    <submittedName>
        <fullName evidence="11">FtsQ-type POTRA domain-containing protein</fullName>
    </submittedName>
</protein>
<evidence type="ECO:0000313" key="12">
    <source>
        <dbReference type="Proteomes" id="UP000593735"/>
    </source>
</evidence>
<dbReference type="PANTHER" id="PTHR37820:SF1">
    <property type="entry name" value="CELL DIVISION PROTEIN FTSQ"/>
    <property type="match status" value="1"/>
</dbReference>
<dbReference type="GO" id="GO:0051301">
    <property type="term" value="P:cell division"/>
    <property type="evidence" value="ECO:0007669"/>
    <property type="project" value="UniProtKB-KW"/>
</dbReference>
<evidence type="ECO:0000256" key="5">
    <source>
        <dbReference type="ARBA" id="ARBA00022989"/>
    </source>
</evidence>
<dbReference type="InterPro" id="IPR013685">
    <property type="entry name" value="POTRA_FtsQ_type"/>
</dbReference>
<accession>A0A7S7M786</accession>
<evidence type="ECO:0000256" key="4">
    <source>
        <dbReference type="ARBA" id="ARBA00022692"/>
    </source>
</evidence>
<dbReference type="InterPro" id="IPR034746">
    <property type="entry name" value="POTRA"/>
</dbReference>
<dbReference type="PROSITE" id="PS51779">
    <property type="entry name" value="POTRA"/>
    <property type="match status" value="1"/>
</dbReference>
<keyword evidence="7" id="KW-0131">Cell cycle</keyword>
<evidence type="ECO:0000256" key="3">
    <source>
        <dbReference type="ARBA" id="ARBA00022618"/>
    </source>
</evidence>
<sequence>MARSESRRPTPRQKSPAKAGSSRTSRTAKTSRAPRARPPRSAGGSRAPKAARPLGSMAPHAGTRPAFLDRAASGPVSSARPAPGRERRQRYQRAQAMRVVALVAAGLAALALVGLVAFFVLRGSSAFAIAQVEVEPTEHVSQEDIQKLVQVPAGSTLLNVDTSALEADLRRNPWVASVSFERAFPSTLKMTITEQDVDMLVVMSSGSLAWYLGDAGVWIEPAKIQTVEGQSLDDVALGMATSEGCLLVTDVPATVDPESGAQATDEVLTAVQAFREGFSADFSAQVVSYAAPSPDSVSCTLKNGVEVLLGSATDISTKEQVVLRYLEKYPDNLLYLNVRVVSNPAVRTVESDNVQAGSGEAATGDAA</sequence>
<evidence type="ECO:0000313" key="11">
    <source>
        <dbReference type="EMBL" id="QOY60066.1"/>
    </source>
</evidence>
<evidence type="ECO:0000256" key="9">
    <source>
        <dbReference type="SAM" id="Phobius"/>
    </source>
</evidence>
<evidence type="ECO:0000256" key="6">
    <source>
        <dbReference type="ARBA" id="ARBA00023136"/>
    </source>
</evidence>
<feature type="region of interest" description="Disordered" evidence="8">
    <location>
        <begin position="1"/>
        <end position="90"/>
    </location>
</feature>
<keyword evidence="12" id="KW-1185">Reference proteome</keyword>
<dbReference type="PANTHER" id="PTHR37820">
    <property type="entry name" value="CELL DIVISION PROTEIN DIVIB"/>
    <property type="match status" value="1"/>
</dbReference>
<name>A0A7S7M786_9ACTN</name>
<evidence type="ECO:0000256" key="8">
    <source>
        <dbReference type="SAM" id="MobiDB-lite"/>
    </source>
</evidence>
<evidence type="ECO:0000256" key="2">
    <source>
        <dbReference type="ARBA" id="ARBA00022475"/>
    </source>
</evidence>